<accession>A0AA97I0H4</accession>
<protein>
    <submittedName>
        <fullName evidence="1">Uncharacterized protein</fullName>
    </submittedName>
</protein>
<dbReference type="RefSeq" id="WP_317080439.1">
    <property type="nucleotide sequence ID" value="NZ_CP136594.1"/>
</dbReference>
<evidence type="ECO:0000313" key="1">
    <source>
        <dbReference type="EMBL" id="WOE74205.1"/>
    </source>
</evidence>
<dbReference type="EMBL" id="CP136594">
    <property type="protein sequence ID" value="WOE74205.1"/>
    <property type="molecule type" value="Genomic_DNA"/>
</dbReference>
<name>A0AA97I0H4_9SPHN</name>
<dbReference type="KEGG" id="acoa:RB602_10095"/>
<sequence length="81" mass="8970">MLGVDGPKVCEEWVKSRIEAPGTYSWSSSNWQSGGPDVSLQFTSRIDGNEVQQIAECNFVDPESDNLVVDDSQSSIDRLDF</sequence>
<reference evidence="1 2" key="1">
    <citation type="submission" date="2023-10" db="EMBL/GenBank/DDBJ databases">
        <title>Complete genome sequence of a Sphingomonadaceae bacterium.</title>
        <authorList>
            <person name="Yan C."/>
        </authorList>
    </citation>
    <scope>NUCLEOTIDE SEQUENCE [LARGE SCALE GENOMIC DNA]</scope>
    <source>
        <strain evidence="1 2">SCSIO 66989</strain>
    </source>
</reference>
<proteinExistence type="predicted"/>
<dbReference type="Proteomes" id="UP001302429">
    <property type="component" value="Chromosome"/>
</dbReference>
<organism evidence="1 2">
    <name type="scientific">Alterisphingorhabdus coralli</name>
    <dbReference type="NCBI Taxonomy" id="3071408"/>
    <lineage>
        <taxon>Bacteria</taxon>
        <taxon>Pseudomonadati</taxon>
        <taxon>Pseudomonadota</taxon>
        <taxon>Alphaproteobacteria</taxon>
        <taxon>Sphingomonadales</taxon>
        <taxon>Sphingomonadaceae</taxon>
        <taxon>Alterisphingorhabdus (ex Yan et al. 2024)</taxon>
    </lineage>
</organism>
<dbReference type="AlphaFoldDB" id="A0AA97I0H4"/>
<keyword evidence="2" id="KW-1185">Reference proteome</keyword>
<gene>
    <name evidence="1" type="ORF">RB602_10095</name>
</gene>
<evidence type="ECO:0000313" key="2">
    <source>
        <dbReference type="Proteomes" id="UP001302429"/>
    </source>
</evidence>